<dbReference type="SUPFAM" id="SSF49265">
    <property type="entry name" value="Fibronectin type III"/>
    <property type="match status" value="1"/>
</dbReference>
<dbReference type="RefSeq" id="WP_264434295.1">
    <property type="nucleotide sequence ID" value="NZ_CP081495.1"/>
</dbReference>
<dbReference type="EMBL" id="CP081495">
    <property type="protein sequence ID" value="UYW01821.1"/>
    <property type="molecule type" value="Genomic_DNA"/>
</dbReference>
<organism evidence="1 2">
    <name type="scientific">Flavobacterium agricola</name>
    <dbReference type="NCBI Taxonomy" id="2870839"/>
    <lineage>
        <taxon>Bacteria</taxon>
        <taxon>Pseudomonadati</taxon>
        <taxon>Bacteroidota</taxon>
        <taxon>Flavobacteriia</taxon>
        <taxon>Flavobacteriales</taxon>
        <taxon>Flavobacteriaceae</taxon>
        <taxon>Flavobacterium</taxon>
    </lineage>
</organism>
<accession>A0ABY6M3N3</accession>
<name>A0ABY6M3N3_9FLAO</name>
<evidence type="ECO:0000313" key="2">
    <source>
        <dbReference type="Proteomes" id="UP001163328"/>
    </source>
</evidence>
<protein>
    <recommendedName>
        <fullName evidence="3">Fibronectin type-III domain-containing protein</fullName>
    </recommendedName>
</protein>
<reference evidence="1" key="1">
    <citation type="submission" date="2021-08" db="EMBL/GenBank/DDBJ databases">
        <title>Flavobacterium sp. strain CC-SYL302.</title>
        <authorList>
            <person name="Lin S.-Y."/>
            <person name="Lee T.-H."/>
            <person name="Young C.-C."/>
        </authorList>
    </citation>
    <scope>NUCLEOTIDE SEQUENCE</scope>
    <source>
        <strain evidence="1">CC-SYL302</strain>
    </source>
</reference>
<gene>
    <name evidence="1" type="ORF">K5I29_02550</name>
</gene>
<evidence type="ECO:0008006" key="3">
    <source>
        <dbReference type="Google" id="ProtNLM"/>
    </source>
</evidence>
<dbReference type="Proteomes" id="UP001163328">
    <property type="component" value="Chromosome"/>
</dbReference>
<proteinExistence type="predicted"/>
<sequence>MLAVLSNKDTQHTDNQTEADVTYEYLIQAKDLSGLYSNTENSTITLRAVNNSPISVLKNIETIIDRESKTATLYWNYNTNYQVTEIQIYKNRKGEKPSLWKVLDAKFVSVTDKDLKMNTEYEYHFLPTITPNRAVKGEKVNILY</sequence>
<dbReference type="InterPro" id="IPR036116">
    <property type="entry name" value="FN3_sf"/>
</dbReference>
<evidence type="ECO:0000313" key="1">
    <source>
        <dbReference type="EMBL" id="UYW01821.1"/>
    </source>
</evidence>
<keyword evidence="2" id="KW-1185">Reference proteome</keyword>